<dbReference type="Proteomes" id="UP000095751">
    <property type="component" value="Unassembled WGS sequence"/>
</dbReference>
<evidence type="ECO:0000256" key="1">
    <source>
        <dbReference type="PROSITE-ProRule" id="PRU00047"/>
    </source>
</evidence>
<dbReference type="SUPFAM" id="SSF57756">
    <property type="entry name" value="Retrovirus zinc finger-like domains"/>
    <property type="match status" value="1"/>
</dbReference>
<keyword evidence="1" id="KW-0479">Metal-binding</keyword>
<keyword evidence="5" id="KW-1185">Reference proteome</keyword>
<evidence type="ECO:0000313" key="5">
    <source>
        <dbReference type="Proteomes" id="UP000095751"/>
    </source>
</evidence>
<evidence type="ECO:0000259" key="3">
    <source>
        <dbReference type="PROSITE" id="PS50158"/>
    </source>
</evidence>
<dbReference type="InParanoid" id="A0A1E7EZY8"/>
<dbReference type="InterPro" id="IPR001878">
    <property type="entry name" value="Znf_CCHC"/>
</dbReference>
<feature type="domain" description="CCHC-type" evidence="3">
    <location>
        <begin position="146"/>
        <end position="161"/>
    </location>
</feature>
<protein>
    <recommendedName>
        <fullName evidence="3">CCHC-type domain-containing protein</fullName>
    </recommendedName>
</protein>
<keyword evidence="1" id="KW-0862">Zinc</keyword>
<accession>A0A1E7EZY8</accession>
<dbReference type="InterPro" id="IPR025306">
    <property type="entry name" value="Zn-bnd_dom_prob"/>
</dbReference>
<evidence type="ECO:0000313" key="4">
    <source>
        <dbReference type="EMBL" id="OEU11501.1"/>
    </source>
</evidence>
<proteinExistence type="predicted"/>
<name>A0A1E7EZY8_9STRA</name>
<dbReference type="GO" id="GO:0003676">
    <property type="term" value="F:nucleic acid binding"/>
    <property type="evidence" value="ECO:0007669"/>
    <property type="project" value="InterPro"/>
</dbReference>
<dbReference type="InterPro" id="IPR036875">
    <property type="entry name" value="Znf_CCHC_sf"/>
</dbReference>
<dbReference type="SMART" id="SM00343">
    <property type="entry name" value="ZnF_C2HC"/>
    <property type="match status" value="1"/>
</dbReference>
<dbReference type="GO" id="GO:0008270">
    <property type="term" value="F:zinc ion binding"/>
    <property type="evidence" value="ECO:0007669"/>
    <property type="project" value="UniProtKB-KW"/>
</dbReference>
<gene>
    <name evidence="4" type="ORF">FRACYDRAFT_245543</name>
</gene>
<feature type="region of interest" description="Disordered" evidence="2">
    <location>
        <begin position="122"/>
        <end position="194"/>
    </location>
</feature>
<feature type="compositionally biased region" description="Basic and acidic residues" evidence="2">
    <location>
        <begin position="151"/>
        <end position="166"/>
    </location>
</feature>
<dbReference type="Pfam" id="PF00098">
    <property type="entry name" value="zf-CCHC"/>
    <property type="match status" value="1"/>
</dbReference>
<feature type="compositionally biased region" description="Low complexity" evidence="2">
    <location>
        <begin position="1"/>
        <end position="22"/>
    </location>
</feature>
<evidence type="ECO:0000256" key="2">
    <source>
        <dbReference type="SAM" id="MobiDB-lite"/>
    </source>
</evidence>
<feature type="compositionally biased region" description="Gly residues" evidence="2">
    <location>
        <begin position="167"/>
        <end position="186"/>
    </location>
</feature>
<reference evidence="4 5" key="1">
    <citation type="submission" date="2016-09" db="EMBL/GenBank/DDBJ databases">
        <title>Extensive genetic diversity and differential bi-allelic expression allows diatom success in the polar Southern Ocean.</title>
        <authorList>
            <consortium name="DOE Joint Genome Institute"/>
            <person name="Mock T."/>
            <person name="Otillar R.P."/>
            <person name="Strauss J."/>
            <person name="Dupont C."/>
            <person name="Frickenhaus S."/>
            <person name="Maumus F."/>
            <person name="Mcmullan M."/>
            <person name="Sanges R."/>
            <person name="Schmutz J."/>
            <person name="Toseland A."/>
            <person name="Valas R."/>
            <person name="Veluchamy A."/>
            <person name="Ward B.J."/>
            <person name="Allen A."/>
            <person name="Barry K."/>
            <person name="Falciatore A."/>
            <person name="Ferrante M."/>
            <person name="Fortunato A.E."/>
            <person name="Gloeckner G."/>
            <person name="Gruber A."/>
            <person name="Hipkin R."/>
            <person name="Janech M."/>
            <person name="Kroth P."/>
            <person name="Leese F."/>
            <person name="Lindquist E."/>
            <person name="Lyon B.R."/>
            <person name="Martin J."/>
            <person name="Mayer C."/>
            <person name="Parker M."/>
            <person name="Quesneville H."/>
            <person name="Raymond J."/>
            <person name="Uhlig C."/>
            <person name="Valentin K.U."/>
            <person name="Worden A.Z."/>
            <person name="Armbrust E.V."/>
            <person name="Bowler C."/>
            <person name="Green B."/>
            <person name="Moulton V."/>
            <person name="Van Oosterhout C."/>
            <person name="Grigoriev I."/>
        </authorList>
    </citation>
    <scope>NUCLEOTIDE SEQUENCE [LARGE SCALE GENOMIC DNA]</scope>
    <source>
        <strain evidence="4 5">CCMP1102</strain>
    </source>
</reference>
<dbReference type="KEGG" id="fcy:FRACYDRAFT_245543"/>
<dbReference type="PROSITE" id="PS50158">
    <property type="entry name" value="ZF_CCHC"/>
    <property type="match status" value="1"/>
</dbReference>
<dbReference type="Gene3D" id="4.10.60.10">
    <property type="entry name" value="Zinc finger, CCHC-type"/>
    <property type="match status" value="1"/>
</dbReference>
<organism evidence="4 5">
    <name type="scientific">Fragilariopsis cylindrus CCMP1102</name>
    <dbReference type="NCBI Taxonomy" id="635003"/>
    <lineage>
        <taxon>Eukaryota</taxon>
        <taxon>Sar</taxon>
        <taxon>Stramenopiles</taxon>
        <taxon>Ochrophyta</taxon>
        <taxon>Bacillariophyta</taxon>
        <taxon>Bacillariophyceae</taxon>
        <taxon>Bacillariophycidae</taxon>
        <taxon>Bacillariales</taxon>
        <taxon>Bacillariaceae</taxon>
        <taxon>Fragilariopsis</taxon>
    </lineage>
</organism>
<sequence>MSSSESDSEASSSSDSNSAGSGTIKVPQLKDDTNNKKKRKAKEDGIFNLLTDTNNSSNDQCKGVDDVAGDGDGTFADKTLLCRECEGGFVFSAEEQEYHFEMGFDNAPVRCKECRAAKKQRMEELGEGGGGRQGENRGYSNRGKSCYNCGEDGHISRDCTKPRKEGAGGQGAGRGGRGGRGRGGGRGGRRGGDR</sequence>
<dbReference type="EMBL" id="KV784367">
    <property type="protein sequence ID" value="OEU11501.1"/>
    <property type="molecule type" value="Genomic_DNA"/>
</dbReference>
<dbReference type="Pfam" id="PF13451">
    <property type="entry name" value="zf_Tbcl"/>
    <property type="match status" value="1"/>
</dbReference>
<dbReference type="AlphaFoldDB" id="A0A1E7EZY8"/>
<dbReference type="OrthoDB" id="196607at2759"/>
<feature type="compositionally biased region" description="Basic and acidic residues" evidence="2">
    <location>
        <begin position="28"/>
        <end position="44"/>
    </location>
</feature>
<feature type="region of interest" description="Disordered" evidence="2">
    <location>
        <begin position="1"/>
        <end position="44"/>
    </location>
</feature>
<keyword evidence="1" id="KW-0863">Zinc-finger</keyword>